<sequence>MYYWYNPYLVHAAYPPSVRHISPPAIMGNMIAMPTGKNSYPAVNTNHFRNSAKQSMDLMKQANLLVTKITESDTFRNELMMTAQASNQKKVDEMITTAGITTSFETKFTPDGIGIHFQNKTEEGVCCELILILHW</sequence>
<evidence type="ECO:0000313" key="1">
    <source>
        <dbReference type="EMBL" id="GEN83808.1"/>
    </source>
</evidence>
<proteinExistence type="predicted"/>
<name>A0A511Z8P1_9BACL</name>
<dbReference type="OrthoDB" id="2615349at2"/>
<keyword evidence="2" id="KW-1185">Reference proteome</keyword>
<reference evidence="1 2" key="1">
    <citation type="submission" date="2019-07" db="EMBL/GenBank/DDBJ databases">
        <title>Whole genome shotgun sequence of Sporosarcina luteola NBRC 105378.</title>
        <authorList>
            <person name="Hosoyama A."/>
            <person name="Uohara A."/>
            <person name="Ohji S."/>
            <person name="Ichikawa N."/>
        </authorList>
    </citation>
    <scope>NUCLEOTIDE SEQUENCE [LARGE SCALE GENOMIC DNA]</scope>
    <source>
        <strain evidence="1 2">NBRC 105378</strain>
    </source>
</reference>
<dbReference type="Pfam" id="PF26344">
    <property type="entry name" value="YuzC"/>
    <property type="match status" value="1"/>
</dbReference>
<organism evidence="1 2">
    <name type="scientific">Sporosarcina luteola</name>
    <dbReference type="NCBI Taxonomy" id="582850"/>
    <lineage>
        <taxon>Bacteria</taxon>
        <taxon>Bacillati</taxon>
        <taxon>Bacillota</taxon>
        <taxon>Bacilli</taxon>
        <taxon>Bacillales</taxon>
        <taxon>Caryophanaceae</taxon>
        <taxon>Sporosarcina</taxon>
    </lineage>
</organism>
<dbReference type="AlphaFoldDB" id="A0A511Z8P1"/>
<comment type="caution">
    <text evidence="1">The sequence shown here is derived from an EMBL/GenBank/DDBJ whole genome shotgun (WGS) entry which is preliminary data.</text>
</comment>
<accession>A0A511Z8P1</accession>
<dbReference type="InterPro" id="IPR058870">
    <property type="entry name" value="YuzC"/>
</dbReference>
<protein>
    <submittedName>
        <fullName evidence="1">Uncharacterized protein</fullName>
    </submittedName>
</protein>
<evidence type="ECO:0000313" key="2">
    <source>
        <dbReference type="Proteomes" id="UP000321901"/>
    </source>
</evidence>
<dbReference type="Proteomes" id="UP000321901">
    <property type="component" value="Unassembled WGS sequence"/>
</dbReference>
<dbReference type="EMBL" id="BJYL01000027">
    <property type="protein sequence ID" value="GEN83808.1"/>
    <property type="molecule type" value="Genomic_DNA"/>
</dbReference>
<gene>
    <name evidence="1" type="ORF">SLU01_21200</name>
</gene>
<dbReference type="RefSeq" id="WP_147058083.1">
    <property type="nucleotide sequence ID" value="NZ_BJYL01000027.1"/>
</dbReference>